<sequence length="47" mass="5431">MCYSFWQLGTIQIELTTLTTLSSEGFAKQLVITILFAWKNLETLTYL</sequence>
<dbReference type="EMBL" id="UINC01018142">
    <property type="protein sequence ID" value="SVA75914.1"/>
    <property type="molecule type" value="Genomic_DNA"/>
</dbReference>
<protein>
    <submittedName>
        <fullName evidence="1">Uncharacterized protein</fullName>
    </submittedName>
</protein>
<accession>A0A381YG02</accession>
<dbReference type="AlphaFoldDB" id="A0A381YG02"/>
<organism evidence="1">
    <name type="scientific">marine metagenome</name>
    <dbReference type="NCBI Taxonomy" id="408172"/>
    <lineage>
        <taxon>unclassified sequences</taxon>
        <taxon>metagenomes</taxon>
        <taxon>ecological metagenomes</taxon>
    </lineage>
</organism>
<reference evidence="1" key="1">
    <citation type="submission" date="2018-05" db="EMBL/GenBank/DDBJ databases">
        <authorList>
            <person name="Lanie J.A."/>
            <person name="Ng W.-L."/>
            <person name="Kazmierczak K.M."/>
            <person name="Andrzejewski T.M."/>
            <person name="Davidsen T.M."/>
            <person name="Wayne K.J."/>
            <person name="Tettelin H."/>
            <person name="Glass J.I."/>
            <person name="Rusch D."/>
            <person name="Podicherti R."/>
            <person name="Tsui H.-C.T."/>
            <person name="Winkler M.E."/>
        </authorList>
    </citation>
    <scope>NUCLEOTIDE SEQUENCE</scope>
</reference>
<name>A0A381YG02_9ZZZZ</name>
<gene>
    <name evidence="1" type="ORF">METZ01_LOCUS128768</name>
</gene>
<evidence type="ECO:0000313" key="1">
    <source>
        <dbReference type="EMBL" id="SVA75914.1"/>
    </source>
</evidence>
<proteinExistence type="predicted"/>